<dbReference type="Gene3D" id="3.40.50.11900">
    <property type="match status" value="1"/>
</dbReference>
<name>A0A532UW19_UNCL8</name>
<proteinExistence type="inferred from homology"/>
<protein>
    <recommendedName>
        <fullName evidence="7">2-hydroxyglutaryl-CoA dehydratase</fullName>
    </recommendedName>
</protein>
<evidence type="ECO:0000313" key="5">
    <source>
        <dbReference type="EMBL" id="TKJ39140.1"/>
    </source>
</evidence>
<dbReference type="Gene3D" id="3.40.50.11890">
    <property type="match status" value="1"/>
</dbReference>
<keyword evidence="2" id="KW-0479">Metal-binding</keyword>
<comment type="similarity">
    <text evidence="1">Belongs to the FldB/FldC dehydratase alpha/beta subunit family.</text>
</comment>
<evidence type="ECO:0000256" key="3">
    <source>
        <dbReference type="ARBA" id="ARBA00023004"/>
    </source>
</evidence>
<reference evidence="5 6" key="1">
    <citation type="submission" date="2017-06" db="EMBL/GenBank/DDBJ databases">
        <title>Novel microbial phyla capable of carbon fixation and sulfur reduction in deep-sea sediments.</title>
        <authorList>
            <person name="Huang J."/>
            <person name="Baker B."/>
            <person name="Wang Y."/>
        </authorList>
    </citation>
    <scope>NUCLEOTIDE SEQUENCE [LARGE SCALE GENOMIC DNA]</scope>
    <source>
        <strain evidence="5">B3_LCP</strain>
    </source>
</reference>
<evidence type="ECO:0000313" key="6">
    <source>
        <dbReference type="Proteomes" id="UP000319619"/>
    </source>
</evidence>
<dbReference type="Pfam" id="PF06050">
    <property type="entry name" value="HGD-D"/>
    <property type="match status" value="1"/>
</dbReference>
<dbReference type="PANTHER" id="PTHR30548">
    <property type="entry name" value="2-HYDROXYGLUTARYL-COA DEHYDRATASE, D-COMPONENT-RELATED"/>
    <property type="match status" value="1"/>
</dbReference>
<gene>
    <name evidence="5" type="ORF">CEE37_12025</name>
</gene>
<dbReference type="GO" id="GO:0046872">
    <property type="term" value="F:metal ion binding"/>
    <property type="evidence" value="ECO:0007669"/>
    <property type="project" value="UniProtKB-KW"/>
</dbReference>
<dbReference type="GO" id="GO:0051536">
    <property type="term" value="F:iron-sulfur cluster binding"/>
    <property type="evidence" value="ECO:0007669"/>
    <property type="project" value="UniProtKB-KW"/>
</dbReference>
<dbReference type="Proteomes" id="UP000319619">
    <property type="component" value="Unassembled WGS sequence"/>
</dbReference>
<dbReference type="AlphaFoldDB" id="A0A532UW19"/>
<evidence type="ECO:0000256" key="2">
    <source>
        <dbReference type="ARBA" id="ARBA00022723"/>
    </source>
</evidence>
<keyword evidence="3" id="KW-0408">Iron</keyword>
<accession>A0A532UW19</accession>
<evidence type="ECO:0000256" key="1">
    <source>
        <dbReference type="ARBA" id="ARBA00005806"/>
    </source>
</evidence>
<evidence type="ECO:0000256" key="4">
    <source>
        <dbReference type="ARBA" id="ARBA00023014"/>
    </source>
</evidence>
<dbReference type="EMBL" id="NJBN01000008">
    <property type="protein sequence ID" value="TKJ39140.1"/>
    <property type="molecule type" value="Genomic_DNA"/>
</dbReference>
<dbReference type="PANTHER" id="PTHR30548:SF4">
    <property type="entry name" value="SUBUNIT OF OXYGEN-SENSITIVE 2-HYDROXYISOCAPROYL-COA DEHYDRATASE"/>
    <property type="match status" value="1"/>
</dbReference>
<keyword evidence="4" id="KW-0411">Iron-sulfur</keyword>
<dbReference type="InterPro" id="IPR010327">
    <property type="entry name" value="FldB/FldC_alpha/beta"/>
</dbReference>
<evidence type="ECO:0008006" key="7">
    <source>
        <dbReference type="Google" id="ProtNLM"/>
    </source>
</evidence>
<organism evidence="5 6">
    <name type="scientific">candidate division LCP-89 bacterium B3_LCP</name>
    <dbReference type="NCBI Taxonomy" id="2012998"/>
    <lineage>
        <taxon>Bacteria</taxon>
        <taxon>Pseudomonadati</taxon>
        <taxon>Bacteria division LCP-89</taxon>
    </lineage>
</organism>
<sequence>MDVITGFDRLEKHYLASESRPKVGYLCLRVSPEYIEACGADALRIAPRPGYDLSAFTPIRPDGCSFCRSVPAILETDVYRNLNAIIAGTCCDQMRRLMDTLNDLLDIPVILFGAPRTWNADPDYFRGEMIDAFGKIEEITGNAATETELLERIRVHNNLKNSVNHLRRQEKLPTALLQRISCSILPPEEILSFLSNSRDLPAIPAEIRLLLAGSIPGVWELDVIESNGSRVVADATCLGDRVFHRLTSEKGDPVQQLYQTYVEDNLCPHRRPVTSTIDYLKNLMDERQIDGVVYRSVKYCHPWGLLAERMKKELEAPLLIVDDDLTSPAVENFRTRVGAFTEMLKMKLRRRA</sequence>
<comment type="caution">
    <text evidence="5">The sequence shown here is derived from an EMBL/GenBank/DDBJ whole genome shotgun (WGS) entry which is preliminary data.</text>
</comment>